<dbReference type="SUPFAM" id="SSF57701">
    <property type="entry name" value="Zn2/Cys6 DNA-binding domain"/>
    <property type="match status" value="1"/>
</dbReference>
<dbReference type="Gene3D" id="4.10.240.10">
    <property type="entry name" value="Zn(2)-C6 fungal-type DNA-binding domain"/>
    <property type="match status" value="1"/>
</dbReference>
<dbReference type="Pfam" id="PF00172">
    <property type="entry name" value="Zn_clus"/>
    <property type="match status" value="1"/>
</dbReference>
<keyword evidence="2" id="KW-0479">Metal-binding</keyword>
<dbReference type="AlphaFoldDB" id="A0A433DEJ3"/>
<dbReference type="PANTHER" id="PTHR46910">
    <property type="entry name" value="TRANSCRIPTION FACTOR PDR1"/>
    <property type="match status" value="1"/>
</dbReference>
<evidence type="ECO:0000256" key="1">
    <source>
        <dbReference type="ARBA" id="ARBA00004123"/>
    </source>
</evidence>
<dbReference type="SMART" id="SM00066">
    <property type="entry name" value="GAL4"/>
    <property type="match status" value="1"/>
</dbReference>
<dbReference type="Proteomes" id="UP000268093">
    <property type="component" value="Unassembled WGS sequence"/>
</dbReference>
<dbReference type="GO" id="GO:0000981">
    <property type="term" value="F:DNA-binding transcription factor activity, RNA polymerase II-specific"/>
    <property type="evidence" value="ECO:0007669"/>
    <property type="project" value="InterPro"/>
</dbReference>
<evidence type="ECO:0000313" key="7">
    <source>
        <dbReference type="Proteomes" id="UP000268093"/>
    </source>
</evidence>
<dbReference type="GO" id="GO:0008270">
    <property type="term" value="F:zinc ion binding"/>
    <property type="evidence" value="ECO:0007669"/>
    <property type="project" value="InterPro"/>
</dbReference>
<accession>A0A433DEJ3</accession>
<dbReference type="GO" id="GO:0003677">
    <property type="term" value="F:DNA binding"/>
    <property type="evidence" value="ECO:0007669"/>
    <property type="project" value="UniProtKB-KW"/>
</dbReference>
<evidence type="ECO:0000313" key="6">
    <source>
        <dbReference type="EMBL" id="RUP49263.1"/>
    </source>
</evidence>
<sequence>MEDLSRDWEIPKNPEIQPLPVSTCPPTRFLIVNGGATLVTDGNKQAKLPRARQACDSCNRAHRKCVGKSPCQRCVNQGRECTFNRPQRRTNPVPFESETITSTTTVYPISDISATSVNQSEYLNLYLEPIAIAGVIDL</sequence>
<dbReference type="InterPro" id="IPR036864">
    <property type="entry name" value="Zn2-C6_fun-type_DNA-bd_sf"/>
</dbReference>
<proteinExistence type="predicted"/>
<evidence type="ECO:0000256" key="4">
    <source>
        <dbReference type="ARBA" id="ARBA00023242"/>
    </source>
</evidence>
<keyword evidence="3" id="KW-0238">DNA-binding</keyword>
<keyword evidence="4" id="KW-0539">Nucleus</keyword>
<gene>
    <name evidence="6" type="ORF">BC936DRAFT_142921</name>
</gene>
<dbReference type="EMBL" id="RBNI01002456">
    <property type="protein sequence ID" value="RUP49263.1"/>
    <property type="molecule type" value="Genomic_DNA"/>
</dbReference>
<dbReference type="GO" id="GO:0005634">
    <property type="term" value="C:nucleus"/>
    <property type="evidence" value="ECO:0007669"/>
    <property type="project" value="UniProtKB-SubCell"/>
</dbReference>
<dbReference type="PANTHER" id="PTHR46910:SF3">
    <property type="entry name" value="HALOTOLERANCE PROTEIN 9-RELATED"/>
    <property type="match status" value="1"/>
</dbReference>
<dbReference type="PROSITE" id="PS50048">
    <property type="entry name" value="ZN2_CY6_FUNGAL_2"/>
    <property type="match status" value="1"/>
</dbReference>
<evidence type="ECO:0000256" key="2">
    <source>
        <dbReference type="ARBA" id="ARBA00022723"/>
    </source>
</evidence>
<dbReference type="OrthoDB" id="3266505at2759"/>
<reference evidence="6 7" key="1">
    <citation type="journal article" date="2018" name="New Phytol.">
        <title>Phylogenomics of Endogonaceae and evolution of mycorrhizas within Mucoromycota.</title>
        <authorList>
            <person name="Chang Y."/>
            <person name="Desiro A."/>
            <person name="Na H."/>
            <person name="Sandor L."/>
            <person name="Lipzen A."/>
            <person name="Clum A."/>
            <person name="Barry K."/>
            <person name="Grigoriev I.V."/>
            <person name="Martin F.M."/>
            <person name="Stajich J.E."/>
            <person name="Smith M.E."/>
            <person name="Bonito G."/>
            <person name="Spatafora J.W."/>
        </authorList>
    </citation>
    <scope>NUCLEOTIDE SEQUENCE [LARGE SCALE GENOMIC DNA]</scope>
    <source>
        <strain evidence="6 7">GMNB39</strain>
    </source>
</reference>
<comment type="caution">
    <text evidence="6">The sequence shown here is derived from an EMBL/GenBank/DDBJ whole genome shotgun (WGS) entry which is preliminary data.</text>
</comment>
<dbReference type="InterPro" id="IPR050987">
    <property type="entry name" value="AtrR-like"/>
</dbReference>
<organism evidence="6 7">
    <name type="scientific">Jimgerdemannia flammicorona</name>
    <dbReference type="NCBI Taxonomy" id="994334"/>
    <lineage>
        <taxon>Eukaryota</taxon>
        <taxon>Fungi</taxon>
        <taxon>Fungi incertae sedis</taxon>
        <taxon>Mucoromycota</taxon>
        <taxon>Mucoromycotina</taxon>
        <taxon>Endogonomycetes</taxon>
        <taxon>Endogonales</taxon>
        <taxon>Endogonaceae</taxon>
        <taxon>Jimgerdemannia</taxon>
    </lineage>
</organism>
<evidence type="ECO:0000256" key="3">
    <source>
        <dbReference type="ARBA" id="ARBA00023125"/>
    </source>
</evidence>
<dbReference type="InterPro" id="IPR001138">
    <property type="entry name" value="Zn2Cys6_DnaBD"/>
</dbReference>
<evidence type="ECO:0000259" key="5">
    <source>
        <dbReference type="PROSITE" id="PS50048"/>
    </source>
</evidence>
<protein>
    <recommendedName>
        <fullName evidence="5">Zn(2)-C6 fungal-type domain-containing protein</fullName>
    </recommendedName>
</protein>
<feature type="domain" description="Zn(2)-C6 fungal-type" evidence="5">
    <location>
        <begin position="54"/>
        <end position="83"/>
    </location>
</feature>
<keyword evidence="7" id="KW-1185">Reference proteome</keyword>
<name>A0A433DEJ3_9FUNG</name>
<comment type="subcellular location">
    <subcellularLocation>
        <location evidence="1">Nucleus</location>
    </subcellularLocation>
</comment>
<dbReference type="CDD" id="cd00067">
    <property type="entry name" value="GAL4"/>
    <property type="match status" value="1"/>
</dbReference>